<gene>
    <name evidence="1" type="ORF">ORF075</name>
</gene>
<protein>
    <submittedName>
        <fullName evidence="1">Minor tail protein</fullName>
    </submittedName>
</protein>
<dbReference type="Gene3D" id="2.60.120.200">
    <property type="match status" value="1"/>
</dbReference>
<sequence>MLRPKLDRVWTSNNANLRRDPGDAKYLQGWIAEIPTFQVLNYLQYKVDTTLLALAERGVFEWGTDVQYGLGSLVWDDATKTIYVATVGAPSRTLRPSQNLGQWAASSIQVSRYDYDDIAGKISAHIADVTTNPHKITANMIGAYNKSQIDNLIAQYNALVASHANDRNNPHQVTAAQAGAVPVTGGTYAGAVTFQQGMLFDAGGTTKLAFGAQGLYMQSVNTRIGIDSSGVPVVGNVATGINSRIITDASFAEAKAREEPNYSIPYPNYSQHLIGDFNMNIGSGEFTAPDSWQFGPQFGSSLYVPAQTPTATALQTTNIPYSTSVTTLCMDILSNSPRIPTSSAVMFEIGFRAASGSFVHIQLLENGQVYGRRRDNGVASPTIESTRSLLPAQVNNWYRIVATFSDTGIRLYFDGVLVANTTASTTKGAVVEFARMDIMSSARNIAIRNFRMWDSALTDKQISTL</sequence>
<dbReference type="Pfam" id="PF13385">
    <property type="entry name" value="Laminin_G_3"/>
    <property type="match status" value="1"/>
</dbReference>
<evidence type="ECO:0000313" key="2">
    <source>
        <dbReference type="Proteomes" id="UP000827718"/>
    </source>
</evidence>
<dbReference type="EMBL" id="MW147598">
    <property type="protein sequence ID" value="QQO90994.1"/>
    <property type="molecule type" value="Genomic_DNA"/>
</dbReference>
<dbReference type="InterPro" id="IPR013320">
    <property type="entry name" value="ConA-like_dom_sf"/>
</dbReference>
<accession>A0AAE7P741</accession>
<dbReference type="Proteomes" id="UP000827718">
    <property type="component" value="Segment"/>
</dbReference>
<reference evidence="1 2" key="1">
    <citation type="submission" date="2020-10" db="EMBL/GenBank/DDBJ databases">
        <title>Genome sequence of Yersinia pseudotuberculosis phages.</title>
        <authorList>
            <person name="Hammerl J.A."/>
            <person name="Hertwig S."/>
        </authorList>
    </citation>
    <scope>NUCLEOTIDE SEQUENCE [LARGE SCALE GENOMIC DNA]</scope>
</reference>
<proteinExistence type="predicted"/>
<evidence type="ECO:0000313" key="1">
    <source>
        <dbReference type="EMBL" id="QQO90994.1"/>
    </source>
</evidence>
<dbReference type="SUPFAM" id="SSF49899">
    <property type="entry name" value="Concanavalin A-like lectins/glucanases"/>
    <property type="match status" value="1"/>
</dbReference>
<keyword evidence="2" id="KW-1185">Reference proteome</keyword>
<name>A0AAE7P741_9CAUD</name>
<organism evidence="1 2">
    <name type="scientific">Yersinia phage PYps23T</name>
    <dbReference type="NCBI Taxonomy" id="2801356"/>
    <lineage>
        <taxon>Viruses</taxon>
        <taxon>Duplodnaviria</taxon>
        <taxon>Heunggongvirae</taxon>
        <taxon>Uroviricota</taxon>
        <taxon>Caudoviricetes</taxon>
        <taxon>Chaseviridae</taxon>
        <taxon>Cleopatravirinae</taxon>
        <taxon>Carltongylesvirus</taxon>
        <taxon>Carltongylesvirus PYps23T</taxon>
    </lineage>
</organism>